<organism evidence="2 3">
    <name type="scientific">Pseudoneobacillus rhizosphaerae</name>
    <dbReference type="NCBI Taxonomy" id="2880968"/>
    <lineage>
        <taxon>Bacteria</taxon>
        <taxon>Bacillati</taxon>
        <taxon>Bacillota</taxon>
        <taxon>Bacilli</taxon>
        <taxon>Bacillales</taxon>
        <taxon>Bacillaceae</taxon>
        <taxon>Pseudoneobacillus</taxon>
    </lineage>
</organism>
<dbReference type="CDD" id="cd00657">
    <property type="entry name" value="Ferritin_like"/>
    <property type="match status" value="1"/>
</dbReference>
<proteinExistence type="predicted"/>
<dbReference type="Gene3D" id="1.20.1260.10">
    <property type="match status" value="1"/>
</dbReference>
<dbReference type="GO" id="GO:0046872">
    <property type="term" value="F:metal ion binding"/>
    <property type="evidence" value="ECO:0007669"/>
    <property type="project" value="InterPro"/>
</dbReference>
<keyword evidence="3" id="KW-1185">Reference proteome</keyword>
<dbReference type="InterPro" id="IPR012347">
    <property type="entry name" value="Ferritin-like"/>
</dbReference>
<evidence type="ECO:0000313" key="3">
    <source>
        <dbReference type="Proteomes" id="UP000789845"/>
    </source>
</evidence>
<dbReference type="GO" id="GO:0016491">
    <property type="term" value="F:oxidoreductase activity"/>
    <property type="evidence" value="ECO:0007669"/>
    <property type="project" value="InterPro"/>
</dbReference>
<accession>A0A9C7GE77</accession>
<dbReference type="RefSeq" id="WP_230498900.1">
    <property type="nucleotide sequence ID" value="NZ_CAKJTG010000040.1"/>
</dbReference>
<dbReference type="EMBL" id="CAKJTG010000040">
    <property type="protein sequence ID" value="CAG9610537.1"/>
    <property type="molecule type" value="Genomic_DNA"/>
</dbReference>
<sequence>MFQNYNYPDYYQYGFRQTPMTTGVSQQCLQRVSKAVQDERHDELFYQYLISNAPTQEQKQIISSIRDDERKHNQMFRRIYRDLTGQEIQITSEPQFKRPTSYIDGIKQALFGELHAVEEYRPIRECLPVAYKDALFLIITDEIKHASKYNYLFTLNK</sequence>
<name>A0A9C7GE77_9BACI</name>
<dbReference type="InterPro" id="IPR003251">
    <property type="entry name" value="Rr_diiron-bd_dom"/>
</dbReference>
<dbReference type="SUPFAM" id="SSF47240">
    <property type="entry name" value="Ferritin-like"/>
    <property type="match status" value="1"/>
</dbReference>
<dbReference type="InterPro" id="IPR009078">
    <property type="entry name" value="Ferritin-like_SF"/>
</dbReference>
<dbReference type="AlphaFoldDB" id="A0A9C7GE77"/>
<evidence type="ECO:0000259" key="1">
    <source>
        <dbReference type="Pfam" id="PF02915"/>
    </source>
</evidence>
<reference evidence="2" key="1">
    <citation type="submission" date="2021-10" db="EMBL/GenBank/DDBJ databases">
        <authorList>
            <person name="Criscuolo A."/>
        </authorList>
    </citation>
    <scope>NUCLEOTIDE SEQUENCE</scope>
    <source>
        <strain evidence="2">CIP111885</strain>
    </source>
</reference>
<dbReference type="Pfam" id="PF02915">
    <property type="entry name" value="Rubrerythrin"/>
    <property type="match status" value="1"/>
</dbReference>
<evidence type="ECO:0000313" key="2">
    <source>
        <dbReference type="EMBL" id="CAG9610537.1"/>
    </source>
</evidence>
<gene>
    <name evidence="2" type="ORF">NEOCIP111885_04312</name>
</gene>
<dbReference type="Proteomes" id="UP000789845">
    <property type="component" value="Unassembled WGS sequence"/>
</dbReference>
<protein>
    <recommendedName>
        <fullName evidence="1">Rubrerythrin diiron-binding domain-containing protein</fullName>
    </recommendedName>
</protein>
<comment type="caution">
    <text evidence="2">The sequence shown here is derived from an EMBL/GenBank/DDBJ whole genome shotgun (WGS) entry which is preliminary data.</text>
</comment>
<feature type="domain" description="Rubrerythrin diiron-binding" evidence="1">
    <location>
        <begin position="33"/>
        <end position="150"/>
    </location>
</feature>